<comment type="catalytic activity">
    <reaction evidence="11">
        <text>isopentenyl diphosphate + (2E)-geranyl diphosphate = (2E,6E)-farnesyl diphosphate + diphosphate</text>
        <dbReference type="Rhea" id="RHEA:19361"/>
        <dbReference type="ChEBI" id="CHEBI:33019"/>
        <dbReference type="ChEBI" id="CHEBI:58057"/>
        <dbReference type="ChEBI" id="CHEBI:128769"/>
        <dbReference type="ChEBI" id="CHEBI:175763"/>
        <dbReference type="EC" id="2.5.1.10"/>
    </reaction>
</comment>
<dbReference type="CDD" id="cd00685">
    <property type="entry name" value="Trans_IPPS_HT"/>
    <property type="match status" value="1"/>
</dbReference>
<sequence>MNSKDKIFDLKMLNHFMDQKIESDSLNNDLRTMMRYSLEAGGKRIRPALFLAVVRSLGGTINTSTYTTAMALEVLHTYSLIHDDLPAMDNDDLRRGKLTSHKKFGEAQAILTGDALLTYTFQLLTDTDFDGKQIKELVHLFATAAGADGMIAGQLEDILGNNIQYSLSELKQLHLNKTGRLISLAVETGIVVSNSNISEELRSWYKEFGRNFGLAFQIFDDILDVTKTSKELGKTANKDVSLNKNTYVSILGLDGAKKELNRVIQQCQYAITQIRERIDFETDSLEVFLSDFKIDGEIK</sequence>
<accession>G8PDJ3</accession>
<dbReference type="Pfam" id="PF00348">
    <property type="entry name" value="polyprenyl_synt"/>
    <property type="match status" value="1"/>
</dbReference>
<dbReference type="PANTHER" id="PTHR43281:SF1">
    <property type="entry name" value="FARNESYL DIPHOSPHATE SYNTHASE"/>
    <property type="match status" value="1"/>
</dbReference>
<comment type="cofactor">
    <cofactor evidence="1">
        <name>Mg(2+)</name>
        <dbReference type="ChEBI" id="CHEBI:18420"/>
    </cofactor>
</comment>
<proteinExistence type="inferred from homology"/>
<evidence type="ECO:0000256" key="9">
    <source>
        <dbReference type="ARBA" id="ARBA00032380"/>
    </source>
</evidence>
<dbReference type="GO" id="GO:0004337">
    <property type="term" value="F:(2E,6E)-farnesyl diphosphate synthase activity"/>
    <property type="evidence" value="ECO:0007669"/>
    <property type="project" value="UniProtKB-EC"/>
</dbReference>
<dbReference type="InterPro" id="IPR033749">
    <property type="entry name" value="Polyprenyl_synt_CS"/>
</dbReference>
<evidence type="ECO:0000256" key="11">
    <source>
        <dbReference type="ARBA" id="ARBA00049399"/>
    </source>
</evidence>
<keyword evidence="7" id="KW-0460">Magnesium</keyword>
<dbReference type="HOGENOM" id="CLU_014015_0_1_9"/>
<evidence type="ECO:0000256" key="7">
    <source>
        <dbReference type="ARBA" id="ARBA00022842"/>
    </source>
</evidence>
<dbReference type="SUPFAM" id="SSF48576">
    <property type="entry name" value="Terpenoid synthases"/>
    <property type="match status" value="1"/>
</dbReference>
<name>G8PDJ3_PEDCP</name>
<dbReference type="AlphaFoldDB" id="G8PDJ3"/>
<dbReference type="PROSITE" id="PS00723">
    <property type="entry name" value="POLYPRENYL_SYNTHASE_1"/>
    <property type="match status" value="1"/>
</dbReference>
<evidence type="ECO:0000256" key="10">
    <source>
        <dbReference type="ARBA" id="ARBA00032873"/>
    </source>
</evidence>
<dbReference type="SFLD" id="SFLDG01017">
    <property type="entry name" value="Polyprenyl_Transferase_Like"/>
    <property type="match status" value="1"/>
</dbReference>
<dbReference type="FunFam" id="1.10.600.10:FF:000001">
    <property type="entry name" value="Geranylgeranyl diphosphate synthase"/>
    <property type="match status" value="1"/>
</dbReference>
<evidence type="ECO:0000313" key="14">
    <source>
        <dbReference type="Proteomes" id="UP000005444"/>
    </source>
</evidence>
<evidence type="ECO:0000256" key="2">
    <source>
        <dbReference type="ARBA" id="ARBA00006706"/>
    </source>
</evidence>
<reference evidence="13 14" key="1">
    <citation type="journal article" date="2012" name="J. Bacteriol.">
        <title>Complete Genome Sequence of the Beer Spoilage Organism Pediococcus claussenii ATCC BAA-344T.</title>
        <authorList>
            <person name="Pittet V."/>
            <person name="Abegunde T."/>
            <person name="Marfleet T."/>
            <person name="Haakensen M."/>
            <person name="Morrow K."/>
            <person name="Jayaprakash T."/>
            <person name="Schroeder K."/>
            <person name="Trost B."/>
            <person name="Byrns S."/>
            <person name="Bergsveinson J."/>
            <person name="Kusalik A."/>
            <person name="Ziola B."/>
        </authorList>
    </citation>
    <scope>NUCLEOTIDE SEQUENCE [LARGE SCALE GENOMIC DNA]</scope>
    <source>
        <strain evidence="13 14">ATCC BAA-344</strain>
    </source>
</reference>
<dbReference type="KEGG" id="pce:PECL_1060"/>
<keyword evidence="14" id="KW-1185">Reference proteome</keyword>
<dbReference type="PATRIC" id="fig|701521.8.peg.1007"/>
<dbReference type="EC" id="2.5.1.10" evidence="3"/>
<dbReference type="GO" id="GO:0016114">
    <property type="term" value="P:terpenoid biosynthetic process"/>
    <property type="evidence" value="ECO:0007669"/>
    <property type="project" value="UniProtKB-ARBA"/>
</dbReference>
<dbReference type="eggNOG" id="COG0142">
    <property type="taxonomic scope" value="Bacteria"/>
</dbReference>
<gene>
    <name evidence="13" type="ordered locus">PECL_1060</name>
</gene>
<dbReference type="Gene3D" id="1.10.600.10">
    <property type="entry name" value="Farnesyl Diphosphate Synthase"/>
    <property type="match status" value="1"/>
</dbReference>
<keyword evidence="8" id="KW-0414">Isoprene biosynthesis</keyword>
<evidence type="ECO:0000256" key="6">
    <source>
        <dbReference type="ARBA" id="ARBA00022723"/>
    </source>
</evidence>
<dbReference type="InterPro" id="IPR053378">
    <property type="entry name" value="Prenyl_diphosphate_synthase"/>
</dbReference>
<evidence type="ECO:0000256" key="8">
    <source>
        <dbReference type="ARBA" id="ARBA00023229"/>
    </source>
</evidence>
<dbReference type="InterPro" id="IPR008949">
    <property type="entry name" value="Isoprenoid_synthase_dom_sf"/>
</dbReference>
<evidence type="ECO:0000256" key="1">
    <source>
        <dbReference type="ARBA" id="ARBA00001946"/>
    </source>
</evidence>
<dbReference type="SFLD" id="SFLDS00005">
    <property type="entry name" value="Isoprenoid_Synthase_Type_I"/>
    <property type="match status" value="1"/>
</dbReference>
<dbReference type="GO" id="GO:0005737">
    <property type="term" value="C:cytoplasm"/>
    <property type="evidence" value="ECO:0007669"/>
    <property type="project" value="UniProtKB-ARBA"/>
</dbReference>
<dbReference type="PROSITE" id="PS00444">
    <property type="entry name" value="POLYPRENYL_SYNTHASE_2"/>
    <property type="match status" value="1"/>
</dbReference>
<organism evidence="13 14">
    <name type="scientific">Pediococcus claussenii (strain ATCC BAA-344 / DSM 14800 / JCM 18046 / KCTC 3811 / LMG 21948 / P06)</name>
    <dbReference type="NCBI Taxonomy" id="701521"/>
    <lineage>
        <taxon>Bacteria</taxon>
        <taxon>Bacillati</taxon>
        <taxon>Bacillota</taxon>
        <taxon>Bacilli</taxon>
        <taxon>Lactobacillales</taxon>
        <taxon>Lactobacillaceae</taxon>
        <taxon>Pediococcus</taxon>
    </lineage>
</organism>
<protein>
    <recommendedName>
        <fullName evidence="4">Farnesyl diphosphate synthase</fullName>
        <ecNumber evidence="3">2.5.1.10</ecNumber>
    </recommendedName>
    <alternativeName>
        <fullName evidence="10">(2E,6E)-farnesyl diphosphate synthase</fullName>
    </alternativeName>
    <alternativeName>
        <fullName evidence="9">Geranyltranstransferase</fullName>
    </alternativeName>
</protein>
<keyword evidence="5 12" id="KW-0808">Transferase</keyword>
<evidence type="ECO:0000256" key="3">
    <source>
        <dbReference type="ARBA" id="ARBA00012439"/>
    </source>
</evidence>
<dbReference type="PANTHER" id="PTHR43281">
    <property type="entry name" value="FARNESYL DIPHOSPHATE SYNTHASE"/>
    <property type="match status" value="1"/>
</dbReference>
<comment type="similarity">
    <text evidence="2 12">Belongs to the FPP/GGPP synthase family.</text>
</comment>
<dbReference type="NCBIfam" id="NF045485">
    <property type="entry name" value="FPPsyn"/>
    <property type="match status" value="1"/>
</dbReference>
<dbReference type="STRING" id="701521.PECL_1060"/>
<evidence type="ECO:0000256" key="4">
    <source>
        <dbReference type="ARBA" id="ARBA00015100"/>
    </source>
</evidence>
<keyword evidence="6" id="KW-0479">Metal-binding</keyword>
<dbReference type="InterPro" id="IPR000092">
    <property type="entry name" value="Polyprenyl_synt"/>
</dbReference>
<dbReference type="Proteomes" id="UP000005444">
    <property type="component" value="Chromosome"/>
</dbReference>
<evidence type="ECO:0000256" key="12">
    <source>
        <dbReference type="RuleBase" id="RU004466"/>
    </source>
</evidence>
<evidence type="ECO:0000313" key="13">
    <source>
        <dbReference type="EMBL" id="AEV95328.1"/>
    </source>
</evidence>
<evidence type="ECO:0000256" key="5">
    <source>
        <dbReference type="ARBA" id="ARBA00022679"/>
    </source>
</evidence>
<dbReference type="GO" id="GO:0046872">
    <property type="term" value="F:metal ion binding"/>
    <property type="evidence" value="ECO:0007669"/>
    <property type="project" value="UniProtKB-KW"/>
</dbReference>
<dbReference type="EMBL" id="CP003137">
    <property type="protein sequence ID" value="AEV95328.1"/>
    <property type="molecule type" value="Genomic_DNA"/>
</dbReference>